<dbReference type="EMBL" id="SSUX01000011">
    <property type="protein sequence ID" value="THJ43625.1"/>
    <property type="molecule type" value="Genomic_DNA"/>
</dbReference>
<comment type="caution">
    <text evidence="2">The sequence shown here is derived from an EMBL/GenBank/DDBJ whole genome shotgun (WGS) entry which is preliminary data.</text>
</comment>
<evidence type="ECO:0000313" key="2">
    <source>
        <dbReference type="EMBL" id="THJ43625.1"/>
    </source>
</evidence>
<evidence type="ECO:0000313" key="3">
    <source>
        <dbReference type="Proteomes" id="UP000309618"/>
    </source>
</evidence>
<feature type="compositionally biased region" description="Basic and acidic residues" evidence="1">
    <location>
        <begin position="137"/>
        <end position="147"/>
    </location>
</feature>
<sequence length="227" mass="24902">MADHQDISESLLDLTRKEAAWRDRVSRSEALLQDRRKQHEEASNKAMELFGTKDPDELRAIAKQREQDLHSMITMYDKSITVLDSVLASLSAGKKIPQGVLEALQSLHTESVHNGAGEREVMAESMSAEPQALQGESDSKKSSRSDDEALEVAQSVSATVNNETESAATPLIVDAAPTSMAPSTLRQQRPQRLIHTNNVSGIDDRPSVTNSNESGQGQAVNRRKMKI</sequence>
<dbReference type="Proteomes" id="UP000309618">
    <property type="component" value="Unassembled WGS sequence"/>
</dbReference>
<dbReference type="AlphaFoldDB" id="A0A4S5CHC7"/>
<feature type="compositionally biased region" description="Polar residues" evidence="1">
    <location>
        <begin position="180"/>
        <end position="200"/>
    </location>
</feature>
<name>A0A4S5CHC7_AERVE</name>
<proteinExistence type="predicted"/>
<dbReference type="RefSeq" id="WP_136502064.1">
    <property type="nucleotide sequence ID" value="NZ_SSUX01000011.1"/>
</dbReference>
<gene>
    <name evidence="2" type="ORF">E8Q35_15065</name>
</gene>
<feature type="compositionally biased region" description="Polar residues" evidence="1">
    <location>
        <begin position="207"/>
        <end position="219"/>
    </location>
</feature>
<reference evidence="2 3" key="1">
    <citation type="submission" date="2019-04" db="EMBL/GenBank/DDBJ databases">
        <title>Comparative genomics of Aeromonas veronii strains pathogenic to fish.</title>
        <authorList>
            <person name="Cascarano M.C."/>
            <person name="Smyrli M."/>
            <person name="Katharios P."/>
        </authorList>
    </citation>
    <scope>NUCLEOTIDE SEQUENCE [LARGE SCALE GENOMIC DNA]</scope>
    <source>
        <strain evidence="2 3">XU1</strain>
    </source>
</reference>
<feature type="compositionally biased region" description="Polar residues" evidence="1">
    <location>
        <begin position="154"/>
        <end position="167"/>
    </location>
</feature>
<organism evidence="2 3">
    <name type="scientific">Aeromonas veronii</name>
    <dbReference type="NCBI Taxonomy" id="654"/>
    <lineage>
        <taxon>Bacteria</taxon>
        <taxon>Pseudomonadati</taxon>
        <taxon>Pseudomonadota</taxon>
        <taxon>Gammaproteobacteria</taxon>
        <taxon>Aeromonadales</taxon>
        <taxon>Aeromonadaceae</taxon>
        <taxon>Aeromonas</taxon>
    </lineage>
</organism>
<accession>A0A4S5CHC7</accession>
<feature type="region of interest" description="Disordered" evidence="1">
    <location>
        <begin position="120"/>
        <end position="227"/>
    </location>
</feature>
<evidence type="ECO:0000256" key="1">
    <source>
        <dbReference type="SAM" id="MobiDB-lite"/>
    </source>
</evidence>
<protein>
    <submittedName>
        <fullName evidence="2">Uncharacterized protein</fullName>
    </submittedName>
</protein>